<proteinExistence type="predicted"/>
<comment type="caution">
    <text evidence="2">The sequence shown here is derived from an EMBL/GenBank/DDBJ whole genome shotgun (WGS) entry which is preliminary data.</text>
</comment>
<reference evidence="2" key="1">
    <citation type="journal article" date="2014" name="Front. Microbiol.">
        <title>High frequency of phylogenetically diverse reductive dehalogenase-homologous genes in deep subseafloor sedimentary metagenomes.</title>
        <authorList>
            <person name="Kawai M."/>
            <person name="Futagami T."/>
            <person name="Toyoda A."/>
            <person name="Takaki Y."/>
            <person name="Nishi S."/>
            <person name="Hori S."/>
            <person name="Arai W."/>
            <person name="Tsubouchi T."/>
            <person name="Morono Y."/>
            <person name="Uchiyama I."/>
            <person name="Ito T."/>
            <person name="Fujiyama A."/>
            <person name="Inagaki F."/>
            <person name="Takami H."/>
        </authorList>
    </citation>
    <scope>NUCLEOTIDE SEQUENCE</scope>
    <source>
        <strain evidence="2">Expedition CK06-06</strain>
    </source>
</reference>
<dbReference type="EMBL" id="BARS01019672">
    <property type="protein sequence ID" value="GAF93489.1"/>
    <property type="molecule type" value="Genomic_DNA"/>
</dbReference>
<protein>
    <submittedName>
        <fullName evidence="2">Uncharacterized protein</fullName>
    </submittedName>
</protein>
<evidence type="ECO:0000313" key="2">
    <source>
        <dbReference type="EMBL" id="GAF93489.1"/>
    </source>
</evidence>
<feature type="region of interest" description="Disordered" evidence="1">
    <location>
        <begin position="33"/>
        <end position="82"/>
    </location>
</feature>
<feature type="compositionally biased region" description="Low complexity" evidence="1">
    <location>
        <begin position="35"/>
        <end position="55"/>
    </location>
</feature>
<evidence type="ECO:0000256" key="1">
    <source>
        <dbReference type="SAM" id="MobiDB-lite"/>
    </source>
</evidence>
<gene>
    <name evidence="2" type="ORF">S01H1_31839</name>
</gene>
<name>X0TJU5_9ZZZZ</name>
<sequence length="151" mass="16689">MSQKPEGKPAEGIKGLPKGPFQKIRLALEAELQKQRQLQAQQPQRKLARPQPAAQKVAAKTERAAEIPTLEPSTRQVGPKLQELPEFTTKAIKEVVAKRFTAPAEIPQAKHLAEILLDYSDPDDLKRAILHYEILGKPLSLRGPQGQVIGL</sequence>
<dbReference type="AlphaFoldDB" id="X0TJU5"/>
<organism evidence="2">
    <name type="scientific">marine sediment metagenome</name>
    <dbReference type="NCBI Taxonomy" id="412755"/>
    <lineage>
        <taxon>unclassified sequences</taxon>
        <taxon>metagenomes</taxon>
        <taxon>ecological metagenomes</taxon>
    </lineage>
</organism>
<accession>X0TJU5</accession>